<organism evidence="7 8">
    <name type="scientific">Lactonifactor longoviformis DSM 17459</name>
    <dbReference type="NCBI Taxonomy" id="1122155"/>
    <lineage>
        <taxon>Bacteria</taxon>
        <taxon>Bacillati</taxon>
        <taxon>Bacillota</taxon>
        <taxon>Clostridia</taxon>
        <taxon>Eubacteriales</taxon>
        <taxon>Clostridiaceae</taxon>
        <taxon>Lactonifactor</taxon>
    </lineage>
</organism>
<proteinExistence type="inferred from homology"/>
<dbReference type="STRING" id="1122155.SAMN02745158_03730"/>
<dbReference type="GO" id="GO:0016773">
    <property type="term" value="F:phosphotransferase activity, alcohol group as acceptor"/>
    <property type="evidence" value="ECO:0007669"/>
    <property type="project" value="InterPro"/>
</dbReference>
<evidence type="ECO:0000313" key="7">
    <source>
        <dbReference type="EMBL" id="SHF43730.1"/>
    </source>
</evidence>
<dbReference type="InterPro" id="IPR018485">
    <property type="entry name" value="FGGY_C"/>
</dbReference>
<accession>A0A1M5BMV3</accession>
<dbReference type="PANTHER" id="PTHR43095:SF5">
    <property type="entry name" value="XYLULOSE KINASE"/>
    <property type="match status" value="1"/>
</dbReference>
<dbReference type="PIRSF" id="PIRSF000538">
    <property type="entry name" value="GlpK"/>
    <property type="match status" value="1"/>
</dbReference>
<dbReference type="CDD" id="cd07808">
    <property type="entry name" value="ASKHA_NBD_FGGY_EcXK-like"/>
    <property type="match status" value="1"/>
</dbReference>
<dbReference type="OrthoDB" id="9805576at2"/>
<evidence type="ECO:0000256" key="4">
    <source>
        <dbReference type="RuleBase" id="RU003733"/>
    </source>
</evidence>
<dbReference type="AlphaFoldDB" id="A0A1M5BMV3"/>
<protein>
    <submittedName>
        <fullName evidence="7">Xylulokinase</fullName>
    </submittedName>
</protein>
<evidence type="ECO:0000256" key="3">
    <source>
        <dbReference type="ARBA" id="ARBA00022777"/>
    </source>
</evidence>
<sequence>MGRVIIGMDYGTSGVKALAYDGAEEKIIASAYEEYQMLVPDRNRAEHNPRDWWEAFCRIIKGFLTENRVKGEEIEAISLSCHTPTLTPVDAEGNHLYHGIIWADARAEEECREITEKYGKEIAGINPARIRPYHIISKLLWLKRHEPEIYKNTYAFLDNTGYINFKLTGKLALDRSLAANYHFYNVHTREWDSDIARKAGADLTKFPPICNCQDIVGTVTPEAARQTGLSENTKIVAGMSDVTAAVLGMGICTEDRLCYSCGTGSHVVLLAKASNGQERFATDPRLIILGYSNPDYMVNIGVISNTGGAMKWMRNALCRQEMAFCQDLNKDVYDLMSEEAKQADPGCGGLLFLPYVAGELCPLYNPNARGCFFGISTVTDKPEMIRAVMEGTACSARQVMELVMSTQKGREKGDIQEIVVTGGPTKSSLWMQILCNVIGIPIVTLEKAEGGPVGDLILAGCAAGMFSTQKEGAERFARVHRRFYPEEETVRLYEQVYRRFLRLQEAVMPCFDTP</sequence>
<evidence type="ECO:0000259" key="6">
    <source>
        <dbReference type="Pfam" id="PF02782"/>
    </source>
</evidence>
<dbReference type="Pfam" id="PF02782">
    <property type="entry name" value="FGGY_C"/>
    <property type="match status" value="1"/>
</dbReference>
<comment type="similarity">
    <text evidence="1 4">Belongs to the FGGY kinase family.</text>
</comment>
<name>A0A1M5BMV3_9CLOT</name>
<dbReference type="EMBL" id="FQVI01000028">
    <property type="protein sequence ID" value="SHF43730.1"/>
    <property type="molecule type" value="Genomic_DNA"/>
</dbReference>
<dbReference type="PROSITE" id="PS00445">
    <property type="entry name" value="FGGY_KINASES_2"/>
    <property type="match status" value="1"/>
</dbReference>
<evidence type="ECO:0000259" key="5">
    <source>
        <dbReference type="Pfam" id="PF00370"/>
    </source>
</evidence>
<evidence type="ECO:0000256" key="2">
    <source>
        <dbReference type="ARBA" id="ARBA00022679"/>
    </source>
</evidence>
<dbReference type="RefSeq" id="WP_072854284.1">
    <property type="nucleotide sequence ID" value="NZ_FQVI01000028.1"/>
</dbReference>
<keyword evidence="3 4" id="KW-0418">Kinase</keyword>
<dbReference type="Pfam" id="PF00370">
    <property type="entry name" value="FGGY_N"/>
    <property type="match status" value="1"/>
</dbReference>
<dbReference type="InterPro" id="IPR018484">
    <property type="entry name" value="FGGY_N"/>
</dbReference>
<dbReference type="GO" id="GO:0016301">
    <property type="term" value="F:kinase activity"/>
    <property type="evidence" value="ECO:0007669"/>
    <property type="project" value="UniProtKB-KW"/>
</dbReference>
<feature type="domain" description="Carbohydrate kinase FGGY N-terminal" evidence="5">
    <location>
        <begin position="4"/>
        <end position="248"/>
    </location>
</feature>
<dbReference type="SUPFAM" id="SSF53067">
    <property type="entry name" value="Actin-like ATPase domain"/>
    <property type="match status" value="2"/>
</dbReference>
<keyword evidence="8" id="KW-1185">Reference proteome</keyword>
<dbReference type="InterPro" id="IPR000577">
    <property type="entry name" value="Carb_kinase_FGGY"/>
</dbReference>
<dbReference type="PANTHER" id="PTHR43095">
    <property type="entry name" value="SUGAR KINASE"/>
    <property type="match status" value="1"/>
</dbReference>
<gene>
    <name evidence="7" type="ORF">SAMN02745158_03730</name>
</gene>
<evidence type="ECO:0000313" key="8">
    <source>
        <dbReference type="Proteomes" id="UP000184245"/>
    </source>
</evidence>
<dbReference type="InterPro" id="IPR018483">
    <property type="entry name" value="Carb_kinase_FGGY_CS"/>
</dbReference>
<keyword evidence="2 4" id="KW-0808">Transferase</keyword>
<dbReference type="GO" id="GO:0005975">
    <property type="term" value="P:carbohydrate metabolic process"/>
    <property type="evidence" value="ECO:0007669"/>
    <property type="project" value="InterPro"/>
</dbReference>
<dbReference type="Proteomes" id="UP000184245">
    <property type="component" value="Unassembled WGS sequence"/>
</dbReference>
<dbReference type="Gene3D" id="3.30.420.40">
    <property type="match status" value="2"/>
</dbReference>
<feature type="domain" description="Carbohydrate kinase FGGY C-terminal" evidence="6">
    <location>
        <begin position="259"/>
        <end position="463"/>
    </location>
</feature>
<evidence type="ECO:0000256" key="1">
    <source>
        <dbReference type="ARBA" id="ARBA00009156"/>
    </source>
</evidence>
<dbReference type="InterPro" id="IPR043129">
    <property type="entry name" value="ATPase_NBD"/>
</dbReference>
<reference evidence="7 8" key="1">
    <citation type="submission" date="2016-11" db="EMBL/GenBank/DDBJ databases">
        <authorList>
            <person name="Jaros S."/>
            <person name="Januszkiewicz K."/>
            <person name="Wedrychowicz H."/>
        </authorList>
    </citation>
    <scope>NUCLEOTIDE SEQUENCE [LARGE SCALE GENOMIC DNA]</scope>
    <source>
        <strain evidence="7 8">DSM 17459</strain>
    </source>
</reference>
<dbReference type="InterPro" id="IPR050406">
    <property type="entry name" value="FGGY_Carb_Kinase"/>
</dbReference>